<evidence type="ECO:0000313" key="3">
    <source>
        <dbReference type="Proteomes" id="UP000018144"/>
    </source>
</evidence>
<accession>U4L571</accession>
<sequence>MSLFPRIPKLRPASRIVVYRPKQITLSAASASRSFSSKSQKRHDLIPEQEFQYPFTPLPVEFALGRQIRKYLGPRLSPMMMTLYLTENDLIETENAKTLLLNMNKKVKKAKRAKKAKVKKVKKGNENRDKIQ</sequence>
<keyword evidence="3" id="KW-1185">Reference proteome</keyword>
<organism evidence="2 3">
    <name type="scientific">Pyronema omphalodes (strain CBS 100304)</name>
    <name type="common">Pyronema confluens</name>
    <dbReference type="NCBI Taxonomy" id="1076935"/>
    <lineage>
        <taxon>Eukaryota</taxon>
        <taxon>Fungi</taxon>
        <taxon>Dikarya</taxon>
        <taxon>Ascomycota</taxon>
        <taxon>Pezizomycotina</taxon>
        <taxon>Pezizomycetes</taxon>
        <taxon>Pezizales</taxon>
        <taxon>Pyronemataceae</taxon>
        <taxon>Pyronema</taxon>
    </lineage>
</organism>
<proteinExistence type="predicted"/>
<evidence type="ECO:0000313" key="2">
    <source>
        <dbReference type="EMBL" id="CCX11886.1"/>
    </source>
</evidence>
<dbReference type="AlphaFoldDB" id="U4L571"/>
<reference evidence="2 3" key="1">
    <citation type="journal article" date="2013" name="PLoS Genet.">
        <title>The genome and development-dependent transcriptomes of Pyronema confluens: a window into fungal evolution.</title>
        <authorList>
            <person name="Traeger S."/>
            <person name="Altegoer F."/>
            <person name="Freitag M."/>
            <person name="Gabaldon T."/>
            <person name="Kempken F."/>
            <person name="Kumar A."/>
            <person name="Marcet-Houben M."/>
            <person name="Poggeler S."/>
            <person name="Stajich J.E."/>
            <person name="Nowrousian M."/>
        </authorList>
    </citation>
    <scope>NUCLEOTIDE SEQUENCE [LARGE SCALE GENOMIC DNA]</scope>
    <source>
        <strain evidence="3">CBS 100304</strain>
        <tissue evidence="2">Vegetative mycelium</tissue>
    </source>
</reference>
<dbReference type="Proteomes" id="UP000018144">
    <property type="component" value="Unassembled WGS sequence"/>
</dbReference>
<protein>
    <submittedName>
        <fullName evidence="2">Uncharacterized protein</fullName>
    </submittedName>
</protein>
<feature type="compositionally biased region" description="Basic residues" evidence="1">
    <location>
        <begin position="111"/>
        <end position="122"/>
    </location>
</feature>
<evidence type="ECO:0000256" key="1">
    <source>
        <dbReference type="SAM" id="MobiDB-lite"/>
    </source>
</evidence>
<gene>
    <name evidence="2" type="ORF">PCON_11480</name>
</gene>
<dbReference type="EMBL" id="HF935653">
    <property type="protein sequence ID" value="CCX11886.1"/>
    <property type="molecule type" value="Genomic_DNA"/>
</dbReference>
<feature type="compositionally biased region" description="Basic and acidic residues" evidence="1">
    <location>
        <begin position="123"/>
        <end position="132"/>
    </location>
</feature>
<feature type="region of interest" description="Disordered" evidence="1">
    <location>
        <begin position="111"/>
        <end position="132"/>
    </location>
</feature>
<name>U4L571_PYROM</name>